<dbReference type="PANTHER" id="PTHR33332">
    <property type="entry name" value="REVERSE TRANSCRIPTASE DOMAIN-CONTAINING PROTEIN"/>
    <property type="match status" value="1"/>
</dbReference>
<evidence type="ECO:0000313" key="1">
    <source>
        <dbReference type="EMBL" id="JAT31631.1"/>
    </source>
</evidence>
<organism evidence="1">
    <name type="scientific">Graphocephala atropunctata</name>
    <dbReference type="NCBI Taxonomy" id="36148"/>
    <lineage>
        <taxon>Eukaryota</taxon>
        <taxon>Metazoa</taxon>
        <taxon>Ecdysozoa</taxon>
        <taxon>Arthropoda</taxon>
        <taxon>Hexapoda</taxon>
        <taxon>Insecta</taxon>
        <taxon>Pterygota</taxon>
        <taxon>Neoptera</taxon>
        <taxon>Paraneoptera</taxon>
        <taxon>Hemiptera</taxon>
        <taxon>Auchenorrhyncha</taxon>
        <taxon>Membracoidea</taxon>
        <taxon>Cicadellidae</taxon>
        <taxon>Cicadellinae</taxon>
        <taxon>Cicadellini</taxon>
        <taxon>Graphocephala</taxon>
    </lineage>
</organism>
<dbReference type="AlphaFoldDB" id="A0A1B6M6W0"/>
<reference evidence="1" key="1">
    <citation type="submission" date="2015-11" db="EMBL/GenBank/DDBJ databases">
        <title>De novo transcriptome assembly of four potential Pierce s Disease insect vectors from Arizona vineyards.</title>
        <authorList>
            <person name="Tassone E.E."/>
        </authorList>
    </citation>
    <scope>NUCLEOTIDE SEQUENCE</scope>
</reference>
<proteinExistence type="predicted"/>
<accession>A0A1B6M6W0</accession>
<evidence type="ECO:0008006" key="2">
    <source>
        <dbReference type="Google" id="ProtNLM"/>
    </source>
</evidence>
<name>A0A1B6M6W0_9HEMI</name>
<gene>
    <name evidence="1" type="ORF">g.4197</name>
</gene>
<sequence>MKPTEYLGVIIDNKLTWTPHIDQLIKKLSSNTYVIRRIKNISNMDTAKTAYFSLFESHLRYGIIIWGNSSHYNLQRVLVAQKKVIRILADLNPLDSCRAAFLELKILTVVSLYIYEVICFAMSHNLTRLGETHPYNTRNANNFALPIHHLALSEEKPSYMRSKLYNLLPNHLKAITDVRHFKKEARQWLLERTFYTIEEFLNWKT</sequence>
<protein>
    <recommendedName>
        <fullName evidence="2">Alkylated DNA repair protein AlkB homologue 8 N-terminal domain-containing protein</fullName>
    </recommendedName>
</protein>
<dbReference type="EMBL" id="GEBQ01008346">
    <property type="protein sequence ID" value="JAT31631.1"/>
    <property type="molecule type" value="Transcribed_RNA"/>
</dbReference>